<reference evidence="3" key="1">
    <citation type="journal article" date="2017" name="Appl. Environ. Microbiol.">
        <title>Molecular characterization of an Endozoicomonas-like organism causing infection in king scallop Pecten maximus L.</title>
        <authorList>
            <person name="Cano I."/>
            <person name="van Aerle R."/>
            <person name="Ross S."/>
            <person name="Verner-Jeffreys D.W."/>
            <person name="Paley R.K."/>
            <person name="Rimmer G."/>
            <person name="Ryder D."/>
            <person name="Hooper P."/>
            <person name="Stone D."/>
            <person name="Feist S.W."/>
        </authorList>
    </citation>
    <scope>NUCLEOTIDE SEQUENCE</scope>
</reference>
<dbReference type="Gene3D" id="3.10.105.10">
    <property type="entry name" value="Dipeptide-binding Protein, Domain 3"/>
    <property type="match status" value="1"/>
</dbReference>
<dbReference type="GO" id="GO:0043190">
    <property type="term" value="C:ATP-binding cassette (ABC) transporter complex"/>
    <property type="evidence" value="ECO:0007669"/>
    <property type="project" value="InterPro"/>
</dbReference>
<name>A0A2H9T494_9ZZZZ</name>
<evidence type="ECO:0000313" key="3">
    <source>
        <dbReference type="EMBL" id="PJE78017.1"/>
    </source>
</evidence>
<sequence>MKKLLKHALLLSQETYVFYVLFLCCSSVIHASSEASSTDKKSSDTAHATYHAISLYGKPKYSEGFTHFGYANAKAPKGGKLKQAAIGNFDSLNPYIDKGIAAAGSNLLFDTLLARSWDEPLTKYGLIAERIESDPNNWWVAFHVNPKAYFHDGVPVTANDVVFSFYLLREKGSAFYKTFYREIKDVKATSSHRVLFSFTTNKNRELPLILGQMPVMPQHYWESRNFSVSSLDVPVGSGPYKVSHISPGRSISFERDVHYWGAHIAPNKGRYNFNTLTYEYFRDTTVAMEALLAGEYDVKVVEDPRTWYDRLDEQRLKQQGFIRSLFNNSNPQTLTLAYNTQKPSLSDKRVRQALGYAFDFDWINQHLFHGMYTRANSYFSGTSLAATGTPSLGELKLLDPVKKQLPDALFKRTFVPSGAEKNLSLRQKQKTALSLLSSAGWLLKKNQLQDQNGNPLILEVLLSQADQERIMLNMKKNLEMLGIVLSIRTVDSAQYIERIRNQDFDIILHTFPHTSSPGTEQANYWASYNAGIHGTRNVTGASNPVIDRLTSEITEATSWDSLQSAVRAMDRVLLWDHYTLPLWFLPQWPTVYKSSLKHPKRMAPFALDIMTWWHEE</sequence>
<organism evidence="3">
    <name type="scientific">invertebrate metagenome</name>
    <dbReference type="NCBI Taxonomy" id="1711999"/>
    <lineage>
        <taxon>unclassified sequences</taxon>
        <taxon>metagenomes</taxon>
        <taxon>organismal metagenomes</taxon>
    </lineage>
</organism>
<dbReference type="Pfam" id="PF00496">
    <property type="entry name" value="SBP_bac_5"/>
    <property type="match status" value="1"/>
</dbReference>
<dbReference type="CDD" id="cd08497">
    <property type="entry name" value="MbnE-like"/>
    <property type="match status" value="1"/>
</dbReference>
<gene>
    <name evidence="3" type="primary">appA_2</name>
    <name evidence="3" type="ORF">CI610_03053</name>
</gene>
<dbReference type="InterPro" id="IPR000914">
    <property type="entry name" value="SBP_5_dom"/>
</dbReference>
<dbReference type="InterPro" id="IPR030678">
    <property type="entry name" value="Peptide/Ni-bd"/>
</dbReference>
<dbReference type="PANTHER" id="PTHR30290:SF64">
    <property type="entry name" value="ABC TRANSPORTER PERIPLASMIC BINDING PROTEIN"/>
    <property type="match status" value="1"/>
</dbReference>
<dbReference type="GO" id="GO:0015833">
    <property type="term" value="P:peptide transport"/>
    <property type="evidence" value="ECO:0007669"/>
    <property type="project" value="TreeGrafter"/>
</dbReference>
<evidence type="ECO:0000256" key="1">
    <source>
        <dbReference type="ARBA" id="ARBA00022729"/>
    </source>
</evidence>
<dbReference type="GO" id="GO:0042884">
    <property type="term" value="P:microcin transport"/>
    <property type="evidence" value="ECO:0007669"/>
    <property type="project" value="TreeGrafter"/>
</dbReference>
<feature type="domain" description="Solute-binding protein family 5" evidence="2">
    <location>
        <begin position="126"/>
        <end position="525"/>
    </location>
</feature>
<dbReference type="PANTHER" id="PTHR30290">
    <property type="entry name" value="PERIPLASMIC BINDING COMPONENT OF ABC TRANSPORTER"/>
    <property type="match status" value="1"/>
</dbReference>
<protein>
    <submittedName>
        <fullName evidence="3">Oligopeptide-binding protein AppA</fullName>
    </submittedName>
</protein>
<dbReference type="Gene3D" id="3.40.190.10">
    <property type="entry name" value="Periplasmic binding protein-like II"/>
    <property type="match status" value="1"/>
</dbReference>
<dbReference type="EMBL" id="NSIT01000292">
    <property type="protein sequence ID" value="PJE78017.1"/>
    <property type="molecule type" value="Genomic_DNA"/>
</dbReference>
<evidence type="ECO:0000259" key="2">
    <source>
        <dbReference type="Pfam" id="PF00496"/>
    </source>
</evidence>
<dbReference type="PIRSF" id="PIRSF002741">
    <property type="entry name" value="MppA"/>
    <property type="match status" value="1"/>
</dbReference>
<accession>A0A2H9T494</accession>
<keyword evidence="1" id="KW-0732">Signal</keyword>
<dbReference type="SUPFAM" id="SSF53850">
    <property type="entry name" value="Periplasmic binding protein-like II"/>
    <property type="match status" value="1"/>
</dbReference>
<dbReference type="GO" id="GO:1904680">
    <property type="term" value="F:peptide transmembrane transporter activity"/>
    <property type="evidence" value="ECO:0007669"/>
    <property type="project" value="TreeGrafter"/>
</dbReference>
<dbReference type="GO" id="GO:0030288">
    <property type="term" value="C:outer membrane-bounded periplasmic space"/>
    <property type="evidence" value="ECO:0007669"/>
    <property type="project" value="TreeGrafter"/>
</dbReference>
<dbReference type="InterPro" id="IPR039424">
    <property type="entry name" value="SBP_5"/>
</dbReference>
<proteinExistence type="predicted"/>
<comment type="caution">
    <text evidence="3">The sequence shown here is derived from an EMBL/GenBank/DDBJ whole genome shotgun (WGS) entry which is preliminary data.</text>
</comment>
<dbReference type="AlphaFoldDB" id="A0A2H9T494"/>